<dbReference type="AlphaFoldDB" id="A0A1J4N2T6"/>
<evidence type="ECO:0008006" key="4">
    <source>
        <dbReference type="Google" id="ProtNLM"/>
    </source>
</evidence>
<evidence type="ECO:0000313" key="2">
    <source>
        <dbReference type="EMBL" id="OIJ25893.1"/>
    </source>
</evidence>
<protein>
    <recommendedName>
        <fullName evidence="4">DUF4190 domain-containing protein</fullName>
    </recommendedName>
</protein>
<feature type="transmembrane region" description="Helical" evidence="1">
    <location>
        <begin position="20"/>
        <end position="42"/>
    </location>
</feature>
<evidence type="ECO:0000256" key="1">
    <source>
        <dbReference type="SAM" id="Phobius"/>
    </source>
</evidence>
<feature type="transmembrane region" description="Helical" evidence="1">
    <location>
        <begin position="54"/>
        <end position="80"/>
    </location>
</feature>
<dbReference type="EMBL" id="JZDQ02000020">
    <property type="protein sequence ID" value="OIJ25893.1"/>
    <property type="molecule type" value="Genomic_DNA"/>
</dbReference>
<keyword evidence="1" id="KW-1133">Transmembrane helix</keyword>
<dbReference type="OrthoDB" id="9815705at2"/>
<sequence>MANPTPQPAPAKQTDTSALVIGILVTIFCCLPFGIVSIVKAVQGDAEGAKKWGLIGAITGVVVIVLYIIASVVLGVGMAAQSGSM</sequence>
<keyword evidence="3" id="KW-1185">Reference proteome</keyword>
<reference evidence="2" key="1">
    <citation type="submission" date="2016-10" db="EMBL/GenBank/DDBJ databases">
        <title>Draft Genome Sequence of Nocardioides luteus Strain BAFB, an Alkane-Degrading Bacterium Isolated from JP-7 Polluted Soil.</title>
        <authorList>
            <person name="Brown L."/>
            <person name="Ruiz O.N."/>
            <person name="Gunasekera T."/>
        </authorList>
    </citation>
    <scope>NUCLEOTIDE SEQUENCE [LARGE SCALE GENOMIC DNA]</scope>
    <source>
        <strain evidence="2">BAFB</strain>
    </source>
</reference>
<comment type="caution">
    <text evidence="2">The sequence shown here is derived from an EMBL/GenBank/DDBJ whole genome shotgun (WGS) entry which is preliminary data.</text>
</comment>
<accession>A0A1J4N2T6</accession>
<dbReference type="Proteomes" id="UP000033772">
    <property type="component" value="Unassembled WGS sequence"/>
</dbReference>
<evidence type="ECO:0000313" key="3">
    <source>
        <dbReference type="Proteomes" id="UP000033772"/>
    </source>
</evidence>
<keyword evidence="1" id="KW-0812">Transmembrane</keyword>
<organism evidence="2 3">
    <name type="scientific">Nocardioides luteus</name>
    <dbReference type="NCBI Taxonomy" id="1844"/>
    <lineage>
        <taxon>Bacteria</taxon>
        <taxon>Bacillati</taxon>
        <taxon>Actinomycetota</taxon>
        <taxon>Actinomycetes</taxon>
        <taxon>Propionibacteriales</taxon>
        <taxon>Nocardioidaceae</taxon>
        <taxon>Nocardioides</taxon>
    </lineage>
</organism>
<name>A0A1J4N2T6_9ACTN</name>
<dbReference type="RefSeq" id="WP_045549100.1">
    <property type="nucleotide sequence ID" value="NZ_JZDQ02000020.1"/>
</dbReference>
<gene>
    <name evidence="2" type="ORF">UG56_015015</name>
</gene>
<keyword evidence="1" id="KW-0472">Membrane</keyword>
<proteinExistence type="predicted"/>
<dbReference type="STRING" id="1844.UG56_015015"/>